<dbReference type="AlphaFoldDB" id="A0A483CTQ7"/>
<feature type="transmembrane region" description="Helical" evidence="12">
    <location>
        <begin position="271"/>
        <end position="293"/>
    </location>
</feature>
<evidence type="ECO:0000256" key="4">
    <source>
        <dbReference type="ARBA" id="ARBA00022679"/>
    </source>
</evidence>
<evidence type="ECO:0000256" key="5">
    <source>
        <dbReference type="ARBA" id="ARBA00022692"/>
    </source>
</evidence>
<dbReference type="InterPro" id="IPR035965">
    <property type="entry name" value="PAS-like_dom_sf"/>
</dbReference>
<dbReference type="SUPFAM" id="SSF55785">
    <property type="entry name" value="PYP-like sensor domain (PAS domain)"/>
    <property type="match status" value="1"/>
</dbReference>
<keyword evidence="9 12" id="KW-1133">Transmembrane helix</keyword>
<dbReference type="PANTHER" id="PTHR42878:SF7">
    <property type="entry name" value="SENSOR HISTIDINE KINASE GLRK"/>
    <property type="match status" value="1"/>
</dbReference>
<organism evidence="14 15">
    <name type="scientific">Methanofollis fontis</name>
    <dbReference type="NCBI Taxonomy" id="2052832"/>
    <lineage>
        <taxon>Archaea</taxon>
        <taxon>Methanobacteriati</taxon>
        <taxon>Methanobacteriota</taxon>
        <taxon>Stenosarchaea group</taxon>
        <taxon>Methanomicrobia</taxon>
        <taxon>Methanomicrobiales</taxon>
        <taxon>Methanomicrobiaceae</taxon>
        <taxon>Methanofollis</taxon>
    </lineage>
</organism>
<evidence type="ECO:0000313" key="14">
    <source>
        <dbReference type="EMBL" id="TAJ44678.1"/>
    </source>
</evidence>
<keyword evidence="4" id="KW-0808">Transferase</keyword>
<dbReference type="EC" id="2.7.13.3" evidence="3"/>
<dbReference type="PANTHER" id="PTHR42878">
    <property type="entry name" value="TWO-COMPONENT HISTIDINE KINASE"/>
    <property type="match status" value="1"/>
</dbReference>
<comment type="subcellular location">
    <subcellularLocation>
        <location evidence="2">Membrane</location>
        <topology evidence="2">Multi-pass membrane protein</topology>
    </subcellularLocation>
</comment>
<dbReference type="Pfam" id="PF05228">
    <property type="entry name" value="CHASE4"/>
    <property type="match status" value="1"/>
</dbReference>
<dbReference type="GO" id="GO:0004673">
    <property type="term" value="F:protein histidine kinase activity"/>
    <property type="evidence" value="ECO:0007669"/>
    <property type="project" value="UniProtKB-EC"/>
</dbReference>
<evidence type="ECO:0000313" key="15">
    <source>
        <dbReference type="Proteomes" id="UP000292580"/>
    </source>
</evidence>
<keyword evidence="11 12" id="KW-0472">Membrane</keyword>
<reference evidence="14 15" key="1">
    <citation type="submission" date="2017-11" db="EMBL/GenBank/DDBJ databases">
        <title>Isolation and Characterization of Methanofollis Species from Methane Seep Offshore SW Taiwan.</title>
        <authorList>
            <person name="Teng N.-H."/>
            <person name="Lai M.-C."/>
            <person name="Chen S.-C."/>
        </authorList>
    </citation>
    <scope>NUCLEOTIDE SEQUENCE [LARGE SCALE GENOMIC DNA]</scope>
    <source>
        <strain evidence="14 15">FWC-SCC2</strain>
    </source>
</reference>
<evidence type="ECO:0000256" key="12">
    <source>
        <dbReference type="SAM" id="Phobius"/>
    </source>
</evidence>
<keyword evidence="15" id="KW-1185">Reference proteome</keyword>
<comment type="catalytic activity">
    <reaction evidence="1">
        <text>ATP + protein L-histidine = ADP + protein N-phospho-L-histidine.</text>
        <dbReference type="EC" id="2.7.13.3"/>
    </reaction>
</comment>
<feature type="domain" description="HAMP" evidence="13">
    <location>
        <begin position="295"/>
        <end position="348"/>
    </location>
</feature>
<dbReference type="GO" id="GO:0005524">
    <property type="term" value="F:ATP binding"/>
    <property type="evidence" value="ECO:0007669"/>
    <property type="project" value="UniProtKB-KW"/>
</dbReference>
<evidence type="ECO:0000256" key="7">
    <source>
        <dbReference type="ARBA" id="ARBA00022777"/>
    </source>
</evidence>
<dbReference type="Proteomes" id="UP000292580">
    <property type="component" value="Unassembled WGS sequence"/>
</dbReference>
<evidence type="ECO:0000256" key="9">
    <source>
        <dbReference type="ARBA" id="ARBA00022989"/>
    </source>
</evidence>
<evidence type="ECO:0000256" key="8">
    <source>
        <dbReference type="ARBA" id="ARBA00022840"/>
    </source>
</evidence>
<dbReference type="RefSeq" id="WP_130646472.1">
    <property type="nucleotide sequence ID" value="NZ_PGCL01000002.1"/>
</dbReference>
<dbReference type="CDD" id="cd00130">
    <property type="entry name" value="PAS"/>
    <property type="match status" value="1"/>
</dbReference>
<evidence type="ECO:0000259" key="13">
    <source>
        <dbReference type="PROSITE" id="PS50885"/>
    </source>
</evidence>
<dbReference type="PROSITE" id="PS50885">
    <property type="entry name" value="HAMP"/>
    <property type="match status" value="1"/>
</dbReference>
<protein>
    <recommendedName>
        <fullName evidence="3">histidine kinase</fullName>
        <ecNumber evidence="3">2.7.13.3</ecNumber>
    </recommendedName>
</protein>
<comment type="caution">
    <text evidence="14">The sequence shown here is derived from an EMBL/GenBank/DDBJ whole genome shotgun (WGS) entry which is preliminary data.</text>
</comment>
<dbReference type="InterPro" id="IPR003660">
    <property type="entry name" value="HAMP_dom"/>
</dbReference>
<keyword evidence="8" id="KW-0067">ATP-binding</keyword>
<dbReference type="InterPro" id="IPR050351">
    <property type="entry name" value="BphY/WalK/GraS-like"/>
</dbReference>
<evidence type="ECO:0000256" key="1">
    <source>
        <dbReference type="ARBA" id="ARBA00000085"/>
    </source>
</evidence>
<evidence type="ECO:0000256" key="3">
    <source>
        <dbReference type="ARBA" id="ARBA00012438"/>
    </source>
</evidence>
<dbReference type="InterPro" id="IPR000014">
    <property type="entry name" value="PAS"/>
</dbReference>
<proteinExistence type="predicted"/>
<keyword evidence="7" id="KW-0418">Kinase</keyword>
<keyword evidence="10" id="KW-0902">Two-component regulatory system</keyword>
<accession>A0A483CTQ7</accession>
<evidence type="ECO:0000256" key="2">
    <source>
        <dbReference type="ARBA" id="ARBA00004141"/>
    </source>
</evidence>
<dbReference type="Gene3D" id="6.10.340.10">
    <property type="match status" value="1"/>
</dbReference>
<evidence type="ECO:0000256" key="11">
    <source>
        <dbReference type="ARBA" id="ARBA00023136"/>
    </source>
</evidence>
<keyword evidence="6" id="KW-0547">Nucleotide-binding</keyword>
<gene>
    <name evidence="14" type="ORF">CUJ86_05065</name>
</gene>
<name>A0A483CTQ7_9EURY</name>
<dbReference type="GO" id="GO:0000156">
    <property type="term" value="F:phosphorelay response regulator activity"/>
    <property type="evidence" value="ECO:0007669"/>
    <property type="project" value="TreeGrafter"/>
</dbReference>
<evidence type="ECO:0000256" key="10">
    <source>
        <dbReference type="ARBA" id="ARBA00023012"/>
    </source>
</evidence>
<dbReference type="Gene3D" id="3.30.450.20">
    <property type="entry name" value="PAS domain"/>
    <property type="match status" value="1"/>
</dbReference>
<dbReference type="GO" id="GO:0016020">
    <property type="term" value="C:membrane"/>
    <property type="evidence" value="ECO:0007669"/>
    <property type="project" value="UniProtKB-SubCell"/>
</dbReference>
<dbReference type="EMBL" id="PGCL01000002">
    <property type="protein sequence ID" value="TAJ44678.1"/>
    <property type="molecule type" value="Genomic_DNA"/>
</dbReference>
<dbReference type="Pfam" id="PF13188">
    <property type="entry name" value="PAS_8"/>
    <property type="match status" value="1"/>
</dbReference>
<dbReference type="GO" id="GO:0030295">
    <property type="term" value="F:protein kinase activator activity"/>
    <property type="evidence" value="ECO:0007669"/>
    <property type="project" value="TreeGrafter"/>
</dbReference>
<dbReference type="GO" id="GO:0007234">
    <property type="term" value="P:osmosensory signaling via phosphorelay pathway"/>
    <property type="evidence" value="ECO:0007669"/>
    <property type="project" value="TreeGrafter"/>
</dbReference>
<dbReference type="NCBIfam" id="TIGR00229">
    <property type="entry name" value="sensory_box"/>
    <property type="match status" value="1"/>
</dbReference>
<evidence type="ECO:0000256" key="6">
    <source>
        <dbReference type="ARBA" id="ARBA00022741"/>
    </source>
</evidence>
<sequence length="571" mass="62943">MKLLTRVALITIVVTVALIAGVYAVSQFFLIHNLEEAEYSSMETAGTLVRHTVEEEVETLAVFCRDWSYWDDTYQFIGNGNQLYIDSNLGVETFTNSNLDCILYYDSAGSLVYGVFYDDATGALISPSPADLSVMDSLSINRPLEGNVEGIVTFPDGPMVLAAEPILTSQMEGPVAGTLVMGKNLDDDLIAEISGVTLLPLSIYAPGDDTLFSGLSSGHLPKNGDDVSVILSQDGESISTLSVITDINGATAAVIRVDMPRTLYQDGIASVIPLLLVVILICSGAGLILIWALNRTLISPLTLMNANVQRVRSDCDYSLRLPQEGIEELNTLSQSMNAMLSSIERSSARQAEYEESLRESEEKYRRLFTSANDGIFILREGRFEECNAALLALTGQGQDKMLGSYPSDFSPKVQPDGRNTARACADYYARAYGGESLNYEWQVQRADGTLVDAWVTLNRFDLRDGPRLLGVVRDITAEKSLDHLKAEAFSQIEENLEQFAILNDEIRNPLQVIQATVELNGYATSDLIKTQVRIINDLVDRLDRGYVESEKVRDFLKKHYGIGEQKKIRDS</sequence>
<dbReference type="OrthoDB" id="106933at2157"/>
<keyword evidence="5 12" id="KW-0812">Transmembrane</keyword>
<dbReference type="InterPro" id="IPR007892">
    <property type="entry name" value="CHASE4"/>
</dbReference>